<evidence type="ECO:0000313" key="2">
    <source>
        <dbReference type="Proteomes" id="UP001597104"/>
    </source>
</evidence>
<keyword evidence="2" id="KW-1185">Reference proteome</keyword>
<dbReference type="Pfam" id="PF08860">
    <property type="entry name" value="DUF1827"/>
    <property type="match status" value="1"/>
</dbReference>
<accession>A0ABW3EFS1</accession>
<proteinExistence type="predicted"/>
<comment type="caution">
    <text evidence="1">The sequence shown here is derived from an EMBL/GenBank/DDBJ whole genome shotgun (WGS) entry which is preliminary data.</text>
</comment>
<dbReference type="InterPro" id="IPR014959">
    <property type="entry name" value="DUF1827"/>
</dbReference>
<dbReference type="Gene3D" id="3.40.1720.10">
    <property type="entry name" value="Streptococcus thermophilus LMG 18311 protein like"/>
    <property type="match status" value="1"/>
</dbReference>
<protein>
    <submittedName>
        <fullName evidence="1">DUF1827 family protein</fullName>
    </submittedName>
</protein>
<dbReference type="EMBL" id="JBHTIO010000040">
    <property type="protein sequence ID" value="MFD0897808.1"/>
    <property type="molecule type" value="Genomic_DNA"/>
</dbReference>
<evidence type="ECO:0000313" key="1">
    <source>
        <dbReference type="EMBL" id="MFD0897808.1"/>
    </source>
</evidence>
<name>A0ABW3EFS1_9LACO</name>
<gene>
    <name evidence="1" type="ORF">ACFQZ7_08745</name>
</gene>
<sequence>MQLKEVTADYQTLVTSQLNNTDATTIQIFALDDTLVIFTQAPEHNEILLTNRKRNIAPTEIDYALEHLANCTRADVNVITSEKLAEISLTN</sequence>
<dbReference type="Proteomes" id="UP001597104">
    <property type="component" value="Unassembled WGS sequence"/>
</dbReference>
<reference evidence="2" key="1">
    <citation type="journal article" date="2019" name="Int. J. Syst. Evol. Microbiol.">
        <title>The Global Catalogue of Microorganisms (GCM) 10K type strain sequencing project: providing services to taxonomists for standard genome sequencing and annotation.</title>
        <authorList>
            <consortium name="The Broad Institute Genomics Platform"/>
            <consortium name="The Broad Institute Genome Sequencing Center for Infectious Disease"/>
            <person name="Wu L."/>
            <person name="Ma J."/>
        </authorList>
    </citation>
    <scope>NUCLEOTIDE SEQUENCE [LARGE SCALE GENOMIC DNA]</scope>
    <source>
        <strain evidence="2">CCM 8925</strain>
    </source>
</reference>
<dbReference type="RefSeq" id="WP_137638122.1">
    <property type="nucleotide sequence ID" value="NZ_BJDN01000018.1"/>
</dbReference>
<organism evidence="1 2">
    <name type="scientific">Loigolactobacillus binensis</name>
    <dbReference type="NCBI Taxonomy" id="2559922"/>
    <lineage>
        <taxon>Bacteria</taxon>
        <taxon>Bacillati</taxon>
        <taxon>Bacillota</taxon>
        <taxon>Bacilli</taxon>
        <taxon>Lactobacillales</taxon>
        <taxon>Lactobacillaceae</taxon>
        <taxon>Loigolactobacillus</taxon>
    </lineage>
</organism>
<dbReference type="InterPro" id="IPR038226">
    <property type="entry name" value="LMG18311-like_sf"/>
</dbReference>